<dbReference type="PROSITE" id="PS50097">
    <property type="entry name" value="BTB"/>
    <property type="match status" value="1"/>
</dbReference>
<evidence type="ECO:0000313" key="3">
    <source>
        <dbReference type="Proteomes" id="UP001287356"/>
    </source>
</evidence>
<keyword evidence="3" id="KW-1185">Reference proteome</keyword>
<dbReference type="Proteomes" id="UP001287356">
    <property type="component" value="Unassembled WGS sequence"/>
</dbReference>
<evidence type="ECO:0000313" key="2">
    <source>
        <dbReference type="EMBL" id="KAK3369739.1"/>
    </source>
</evidence>
<name>A0AAE0K4D6_9PEZI</name>
<accession>A0AAE0K4D6</accession>
<reference evidence="2" key="2">
    <citation type="submission" date="2023-06" db="EMBL/GenBank/DDBJ databases">
        <authorList>
            <consortium name="Lawrence Berkeley National Laboratory"/>
            <person name="Haridas S."/>
            <person name="Hensen N."/>
            <person name="Bonometti L."/>
            <person name="Westerberg I."/>
            <person name="Brannstrom I.O."/>
            <person name="Guillou S."/>
            <person name="Cros-Aarteil S."/>
            <person name="Calhoun S."/>
            <person name="Kuo A."/>
            <person name="Mondo S."/>
            <person name="Pangilinan J."/>
            <person name="Riley R."/>
            <person name="Labutti K."/>
            <person name="Andreopoulos B."/>
            <person name="Lipzen A."/>
            <person name="Chen C."/>
            <person name="Yanf M."/>
            <person name="Daum C."/>
            <person name="Ng V."/>
            <person name="Clum A."/>
            <person name="Steindorff A."/>
            <person name="Ohm R."/>
            <person name="Martin F."/>
            <person name="Silar P."/>
            <person name="Natvig D."/>
            <person name="Lalanne C."/>
            <person name="Gautier V."/>
            <person name="Ament-Velasquez S.L."/>
            <person name="Kruys A."/>
            <person name="Hutchinson M.I."/>
            <person name="Powell A.J."/>
            <person name="Barry K."/>
            <person name="Miller A.N."/>
            <person name="Grigoriev I.V."/>
            <person name="Debuchy R."/>
            <person name="Gladieux P."/>
            <person name="Thoren M.H."/>
            <person name="Johannesson H."/>
        </authorList>
    </citation>
    <scope>NUCLEOTIDE SEQUENCE</scope>
    <source>
        <strain evidence="2">CBS 958.72</strain>
    </source>
</reference>
<dbReference type="AlphaFoldDB" id="A0AAE0K4D6"/>
<gene>
    <name evidence="2" type="ORF">B0T24DRAFT_708638</name>
</gene>
<dbReference type="EMBL" id="JAULSN010000006">
    <property type="protein sequence ID" value="KAK3369739.1"/>
    <property type="molecule type" value="Genomic_DNA"/>
</dbReference>
<feature type="domain" description="BTB" evidence="1">
    <location>
        <begin position="41"/>
        <end position="122"/>
    </location>
</feature>
<organism evidence="2 3">
    <name type="scientific">Lasiosphaeria ovina</name>
    <dbReference type="NCBI Taxonomy" id="92902"/>
    <lineage>
        <taxon>Eukaryota</taxon>
        <taxon>Fungi</taxon>
        <taxon>Dikarya</taxon>
        <taxon>Ascomycota</taxon>
        <taxon>Pezizomycotina</taxon>
        <taxon>Sordariomycetes</taxon>
        <taxon>Sordariomycetidae</taxon>
        <taxon>Sordariales</taxon>
        <taxon>Lasiosphaeriaceae</taxon>
        <taxon>Lasiosphaeria</taxon>
    </lineage>
</organism>
<comment type="caution">
    <text evidence="2">The sequence shown here is derived from an EMBL/GenBank/DDBJ whole genome shotgun (WGS) entry which is preliminary data.</text>
</comment>
<protein>
    <recommendedName>
        <fullName evidence="1">BTB domain-containing protein</fullName>
    </recommendedName>
</protein>
<evidence type="ECO:0000259" key="1">
    <source>
        <dbReference type="PROSITE" id="PS50097"/>
    </source>
</evidence>
<proteinExistence type="predicted"/>
<reference evidence="2" key="1">
    <citation type="journal article" date="2023" name="Mol. Phylogenet. Evol.">
        <title>Genome-scale phylogeny and comparative genomics of the fungal order Sordariales.</title>
        <authorList>
            <person name="Hensen N."/>
            <person name="Bonometti L."/>
            <person name="Westerberg I."/>
            <person name="Brannstrom I.O."/>
            <person name="Guillou S."/>
            <person name="Cros-Aarteil S."/>
            <person name="Calhoun S."/>
            <person name="Haridas S."/>
            <person name="Kuo A."/>
            <person name="Mondo S."/>
            <person name="Pangilinan J."/>
            <person name="Riley R."/>
            <person name="LaButti K."/>
            <person name="Andreopoulos B."/>
            <person name="Lipzen A."/>
            <person name="Chen C."/>
            <person name="Yan M."/>
            <person name="Daum C."/>
            <person name="Ng V."/>
            <person name="Clum A."/>
            <person name="Steindorff A."/>
            <person name="Ohm R.A."/>
            <person name="Martin F."/>
            <person name="Silar P."/>
            <person name="Natvig D.O."/>
            <person name="Lalanne C."/>
            <person name="Gautier V."/>
            <person name="Ament-Velasquez S.L."/>
            <person name="Kruys A."/>
            <person name="Hutchinson M.I."/>
            <person name="Powell A.J."/>
            <person name="Barry K."/>
            <person name="Miller A.N."/>
            <person name="Grigoriev I.V."/>
            <person name="Debuchy R."/>
            <person name="Gladieux P."/>
            <person name="Hiltunen Thoren M."/>
            <person name="Johannesson H."/>
        </authorList>
    </citation>
    <scope>NUCLEOTIDE SEQUENCE</scope>
    <source>
        <strain evidence="2">CBS 958.72</strain>
    </source>
</reference>
<sequence length="360" mass="40140">MDAHSETTSIASHDLDTFELAFGTEKPSAVEDDIKVLDTDGDVVIIVRDRETRRSKQFVASSKVMELASADFKDLIQDRVARRAVTRIEDGGRPSISLGDDNIEAMELLLNILHFRSVDIPTTLPPLKTLAMLGIECDKYDCESALAPWILIWCRNIRVSDITEQTDLKYVVLAAHKFKLPNLLTILSNVGSHMTSATLQKWEGDPLLDNYLPMSVLDTISRKRQETMDSLRELIEGGETALRLTATAFNMTGVLCPRCARRYPDGAKNCRPCNSSTTLINRLCTAEHRVAEYFVVLKARKLWPTVPPFAACSPAEIVKRLGQPGPAETEHKCSAEWRDGICQLKEQLSVLAESAEKILQ</sequence>
<dbReference type="InterPro" id="IPR000210">
    <property type="entry name" value="BTB/POZ_dom"/>
</dbReference>